<dbReference type="InterPro" id="IPR054218">
    <property type="entry name" value="DUF6938"/>
</dbReference>
<evidence type="ECO:0000313" key="3">
    <source>
        <dbReference type="Proteomes" id="UP000176282"/>
    </source>
</evidence>
<dbReference type="Proteomes" id="UP000176282">
    <property type="component" value="Unassembled WGS sequence"/>
</dbReference>
<dbReference type="Pfam" id="PF22053">
    <property type="entry name" value="DUF6938"/>
    <property type="match status" value="1"/>
</dbReference>
<name>A0A1F6M725_9BACT</name>
<feature type="domain" description="DUF6938" evidence="1">
    <location>
        <begin position="258"/>
        <end position="425"/>
    </location>
</feature>
<dbReference type="EMBL" id="MFQB01000033">
    <property type="protein sequence ID" value="OGH67444.1"/>
    <property type="molecule type" value="Genomic_DNA"/>
</dbReference>
<proteinExistence type="predicted"/>
<dbReference type="AlphaFoldDB" id="A0A1F6M725"/>
<accession>A0A1F6M725</accession>
<evidence type="ECO:0000313" key="2">
    <source>
        <dbReference type="EMBL" id="OGH67444.1"/>
    </source>
</evidence>
<gene>
    <name evidence="2" type="ORF">A3J66_02680</name>
</gene>
<dbReference type="STRING" id="1798680.A3J66_02680"/>
<evidence type="ECO:0000259" key="1">
    <source>
        <dbReference type="Pfam" id="PF22053"/>
    </source>
</evidence>
<comment type="caution">
    <text evidence="2">The sequence shown here is derived from an EMBL/GenBank/DDBJ whole genome shotgun (WGS) entry which is preliminary data.</text>
</comment>
<sequence length="452" mass="51354">MPEQLRAYIITVDMGYGHQRAAYPLKDIATRPASIPLDDGLAIISANTYPGIPRVDKTRWEGGRTLYETISRMKKVPIVGTGLFGIMNYLQRIESFYPKRDLSAPTAQVKQIYRMIRRGWGRDLIEKLNEEPLPFVTTFFSTAFFAEEHGYKGEIYCLCTDTDISRAWAPYAPATSRINYFAPNKRVSQRLQLYGVRPEKIFVTGFPLPKENIGGKDLPVLKKSLANRLVNLDPGGKYCSKYRHTIKHYLGASYMTTKSDHPLTITFAVGGAGAQRDIGIQILDSLHEKIDAGNIVLNLVAGARKDVFDYYQREVRRLHFDKKHAGHVRIIYGEKKSEYFEKFNKALLTTDILWTKPSELSFYAALGLPIIMAPGIGSQEDFNRAWLHAIGAGFEQEDARYTHEWLFDWLESGWLAQAAMEGFMNAPRNGAYHIEEVALTGRRSEIEDMHLL</sequence>
<organism evidence="2 3">
    <name type="scientific">Candidatus Magasanikbacteria bacterium RIFCSPHIGHO2_02_FULL_47_14</name>
    <dbReference type="NCBI Taxonomy" id="1798680"/>
    <lineage>
        <taxon>Bacteria</taxon>
        <taxon>Candidatus Magasanikiibacteriota</taxon>
    </lineage>
</organism>
<reference evidence="2 3" key="1">
    <citation type="journal article" date="2016" name="Nat. Commun.">
        <title>Thousands of microbial genomes shed light on interconnected biogeochemical processes in an aquifer system.</title>
        <authorList>
            <person name="Anantharaman K."/>
            <person name="Brown C.T."/>
            <person name="Hug L.A."/>
            <person name="Sharon I."/>
            <person name="Castelle C.J."/>
            <person name="Probst A.J."/>
            <person name="Thomas B.C."/>
            <person name="Singh A."/>
            <person name="Wilkins M.J."/>
            <person name="Karaoz U."/>
            <person name="Brodie E.L."/>
            <person name="Williams K.H."/>
            <person name="Hubbard S.S."/>
            <person name="Banfield J.F."/>
        </authorList>
    </citation>
    <scope>NUCLEOTIDE SEQUENCE [LARGE SCALE GENOMIC DNA]</scope>
</reference>
<protein>
    <recommendedName>
        <fullName evidence="1">DUF6938 domain-containing protein</fullName>
    </recommendedName>
</protein>